<dbReference type="Proteomes" id="UP000239366">
    <property type="component" value="Unassembled WGS sequence"/>
</dbReference>
<comment type="caution">
    <text evidence="1">The sequence shown here is derived from an EMBL/GenBank/DDBJ whole genome shotgun (WGS) entry which is preliminary data.</text>
</comment>
<reference evidence="2" key="1">
    <citation type="submission" date="2016-11" db="EMBL/GenBank/DDBJ databases">
        <title>Trade-off between light-utilization and light-protection in marine flavobacteria.</title>
        <authorList>
            <person name="Kumagai Y."/>
            <person name="Yoshizawa S."/>
            <person name="Kogure K."/>
        </authorList>
    </citation>
    <scope>NUCLEOTIDE SEQUENCE [LARGE SCALE GENOMIC DNA]</scope>
    <source>
        <strain evidence="2">SG-18</strain>
    </source>
</reference>
<protein>
    <submittedName>
        <fullName evidence="1">Uncharacterized protein</fullName>
    </submittedName>
</protein>
<organism evidence="1 2">
    <name type="scientific">Aureicoccus marinus</name>
    <dbReference type="NCBI Taxonomy" id="754435"/>
    <lineage>
        <taxon>Bacteria</taxon>
        <taxon>Pseudomonadati</taxon>
        <taxon>Bacteroidota</taxon>
        <taxon>Flavobacteriia</taxon>
        <taxon>Flavobacteriales</taxon>
        <taxon>Flavobacteriaceae</taxon>
        <taxon>Aureicoccus</taxon>
    </lineage>
</organism>
<accession>A0A2S7T676</accession>
<evidence type="ECO:0000313" key="2">
    <source>
        <dbReference type="Proteomes" id="UP000239366"/>
    </source>
</evidence>
<proteinExistence type="predicted"/>
<dbReference type="AlphaFoldDB" id="A0A2S7T676"/>
<gene>
    <name evidence="1" type="ORF">BST99_06450</name>
</gene>
<sequence length="214" mass="24347">MKTILQIVLWLVCIVLGYMIFQSVNAPIKFNKVRQERFSAVIVKLKDIRDAQEAHKSVTGQYAKNFDNLIAFVDTAQYTITQQRDSSFMRYDKIYRIDLQVDTVVVDTLGFVKVRDSLFRNSDRYKNLASVPGAQGDEKFSMEAGTVDKGGFTAPVFVASVKKDVILYDQPQDLRIKENAHESIEEVDGDEIRVGSMDEVSTSGNWPSIYDRKK</sequence>
<keyword evidence="2" id="KW-1185">Reference proteome</keyword>
<name>A0A2S7T676_9FLAO</name>
<dbReference type="EMBL" id="MQVX01000001">
    <property type="protein sequence ID" value="PQJ15422.1"/>
    <property type="molecule type" value="Genomic_DNA"/>
</dbReference>
<dbReference type="OrthoDB" id="1466422at2"/>
<evidence type="ECO:0000313" key="1">
    <source>
        <dbReference type="EMBL" id="PQJ15422.1"/>
    </source>
</evidence>